<evidence type="ECO:0000313" key="9">
    <source>
        <dbReference type="WBParaSite" id="MBELARI_LOCUS5591"/>
    </source>
</evidence>
<dbReference type="Gene3D" id="3.30.160.60">
    <property type="entry name" value="Classic Zinc Finger"/>
    <property type="match status" value="1"/>
</dbReference>
<keyword evidence="1" id="KW-0479">Metal-binding</keyword>
<keyword evidence="4" id="KW-0862">Zinc</keyword>
<evidence type="ECO:0000313" key="8">
    <source>
        <dbReference type="Proteomes" id="UP000887575"/>
    </source>
</evidence>
<evidence type="ECO:0000259" key="7">
    <source>
        <dbReference type="PROSITE" id="PS50157"/>
    </source>
</evidence>
<organism evidence="8 9">
    <name type="scientific">Mesorhabditis belari</name>
    <dbReference type="NCBI Taxonomy" id="2138241"/>
    <lineage>
        <taxon>Eukaryota</taxon>
        <taxon>Metazoa</taxon>
        <taxon>Ecdysozoa</taxon>
        <taxon>Nematoda</taxon>
        <taxon>Chromadorea</taxon>
        <taxon>Rhabditida</taxon>
        <taxon>Rhabditina</taxon>
        <taxon>Rhabditomorpha</taxon>
        <taxon>Rhabditoidea</taxon>
        <taxon>Rhabditidae</taxon>
        <taxon>Mesorhabditinae</taxon>
        <taxon>Mesorhabditis</taxon>
    </lineage>
</organism>
<evidence type="ECO:0000256" key="6">
    <source>
        <dbReference type="SAM" id="MobiDB-lite"/>
    </source>
</evidence>
<dbReference type="SMART" id="SM00355">
    <property type="entry name" value="ZnF_C2H2"/>
    <property type="match status" value="12"/>
</dbReference>
<name>A0AAF3FEY8_9BILA</name>
<dbReference type="GO" id="GO:0008270">
    <property type="term" value="F:zinc ion binding"/>
    <property type="evidence" value="ECO:0007669"/>
    <property type="project" value="UniProtKB-KW"/>
</dbReference>
<evidence type="ECO:0000256" key="5">
    <source>
        <dbReference type="PROSITE-ProRule" id="PRU00042"/>
    </source>
</evidence>
<dbReference type="PROSITE" id="PS00028">
    <property type="entry name" value="ZINC_FINGER_C2H2_1"/>
    <property type="match status" value="1"/>
</dbReference>
<feature type="domain" description="C2H2-type" evidence="7">
    <location>
        <begin position="606"/>
        <end position="629"/>
    </location>
</feature>
<feature type="region of interest" description="Disordered" evidence="6">
    <location>
        <begin position="571"/>
        <end position="592"/>
    </location>
</feature>
<dbReference type="WBParaSite" id="MBELARI_LOCUS5591">
    <property type="protein sequence ID" value="MBELARI_LOCUS5591"/>
    <property type="gene ID" value="MBELARI_LOCUS5591"/>
</dbReference>
<reference evidence="9" key="1">
    <citation type="submission" date="2024-02" db="UniProtKB">
        <authorList>
            <consortium name="WormBaseParasite"/>
        </authorList>
    </citation>
    <scope>IDENTIFICATION</scope>
</reference>
<accession>A0AAF3FEY8</accession>
<feature type="region of interest" description="Disordered" evidence="6">
    <location>
        <begin position="691"/>
        <end position="741"/>
    </location>
</feature>
<keyword evidence="2" id="KW-0677">Repeat</keyword>
<feature type="compositionally biased region" description="Basic and acidic residues" evidence="6">
    <location>
        <begin position="692"/>
        <end position="703"/>
    </location>
</feature>
<sequence length="1038" mass="118822">MPLFSTGGDGGKRPSPPAALYPYPLPTIYRLLAQGLASFLVDDEMIQVKCEFCIGDNEERFEFEVGHQLRDHLIKSHAEEVARAFLFPNIADPKHIFLMGCVEFNTATVGVDGETCSSAELSPTDTVSPIEGLPVEEGSLDENDDETGVGVNLVDVIATLIGSTMQPTINGKTRKRGFPSPTKDTPMKRFHRINDDVMVNDGFSAHSTFDPASLFENAEALASASGMVENGRKIKEGTCKSCHQGVSMSGRYRHVLEVHVNKEDMFTCSACDFSHCSSIAEARNHAGTAHPDENACPQSNELKYRTLIQQWMRRCFDDWKTVDIRPEVQRVDNGDSGGASEEPEDDLLESDPRTPLGNIDPANVDERTCQLCWEESRYPGRHLAQKHLRKPLYECPVCEGFGSYESCTVVKHMMKVHTEVEDPQPISNLEKYAEEIRDLQIRCFPKRPMKLVKASMGSKPRERHLCNKCNTQVAQSDRQRHVYHKHLQKTRVFECPICDFASNYDVHRVKWHLKWEHKEEGKDLEPVSHENEYREAIDRLNEECFPGWTHRRKPFWWLDQEEAQQRVSQIRAKKKKEDTSMEQDSIEEESVENGVDELLSQSLSEYACKLCGKDFKPSANFLRHVAKEHLSIPLYQCPLCEGFGAQDAYGIRAHTLKAHSRADVQPLSNMETHSEEIQRVYSQCFPGRKLKNLPDKPLKREKSSAAQRVETRSKRRSNIAESSKSKQDKSEPRISRGRHRWDDDDGKVVCTQCNMEMKTEDRQIHVYRHHLKESRLYECPLCDFSHHACSSDVRSHIKFVHRNQSEVMPRANLLEFSEKIAEWNDKCFPGWINRRLPTIAAEDFSSCRLCGEEVRQTSRHIAEVHLKISLHQCPLCEYGAAESRLVIRHLRNNHTKKEAKGQEPISNVALRRADFSAVHDKCFPGRPKRLSNITISEEGRRAKCRSCGSTVSKKKRLSHLLERHLNIAFIKCKSCDFTHTYDEKLLKEHITQKHENSGKNQEEISLNKHFGEVSECSRACFPDWDLKKADLQHYSYVL</sequence>
<feature type="compositionally biased region" description="Basic and acidic residues" evidence="6">
    <location>
        <begin position="723"/>
        <end position="734"/>
    </location>
</feature>
<keyword evidence="8" id="KW-1185">Reference proteome</keyword>
<dbReference type="GO" id="GO:0005634">
    <property type="term" value="C:nucleus"/>
    <property type="evidence" value="ECO:0007669"/>
    <property type="project" value="TreeGrafter"/>
</dbReference>
<evidence type="ECO:0000256" key="3">
    <source>
        <dbReference type="ARBA" id="ARBA00022771"/>
    </source>
</evidence>
<dbReference type="InterPro" id="IPR050688">
    <property type="entry name" value="Zinc_finger/UBP_domain"/>
</dbReference>
<feature type="compositionally biased region" description="Acidic residues" evidence="6">
    <location>
        <begin position="580"/>
        <end position="592"/>
    </location>
</feature>
<dbReference type="GO" id="GO:0045944">
    <property type="term" value="P:positive regulation of transcription by RNA polymerase II"/>
    <property type="evidence" value="ECO:0007669"/>
    <property type="project" value="TreeGrafter"/>
</dbReference>
<dbReference type="Proteomes" id="UP000887575">
    <property type="component" value="Unassembled WGS sequence"/>
</dbReference>
<dbReference type="PANTHER" id="PTHR24403">
    <property type="entry name" value="ZINC FINGER PROTEIN"/>
    <property type="match status" value="1"/>
</dbReference>
<evidence type="ECO:0000256" key="2">
    <source>
        <dbReference type="ARBA" id="ARBA00022737"/>
    </source>
</evidence>
<feature type="region of interest" description="Disordered" evidence="6">
    <location>
        <begin position="168"/>
        <end position="188"/>
    </location>
</feature>
<dbReference type="InterPro" id="IPR013087">
    <property type="entry name" value="Znf_C2H2_type"/>
</dbReference>
<keyword evidence="3 5" id="KW-0863">Zinc-finger</keyword>
<dbReference type="PROSITE" id="PS50157">
    <property type="entry name" value="ZINC_FINGER_C2H2_2"/>
    <property type="match status" value="1"/>
</dbReference>
<dbReference type="AlphaFoldDB" id="A0AAF3FEY8"/>
<protein>
    <submittedName>
        <fullName evidence="9">C2H2-type domain-containing protein</fullName>
    </submittedName>
</protein>
<proteinExistence type="predicted"/>
<dbReference type="PANTHER" id="PTHR24403:SF86">
    <property type="entry name" value="C2H2-TYPE DOMAIN-CONTAINING PROTEIN"/>
    <property type="match status" value="1"/>
</dbReference>
<evidence type="ECO:0000256" key="1">
    <source>
        <dbReference type="ARBA" id="ARBA00022723"/>
    </source>
</evidence>
<evidence type="ECO:0000256" key="4">
    <source>
        <dbReference type="ARBA" id="ARBA00022833"/>
    </source>
</evidence>
<feature type="region of interest" description="Disordered" evidence="6">
    <location>
        <begin position="327"/>
        <end position="361"/>
    </location>
</feature>